<evidence type="ECO:0000313" key="3">
    <source>
        <dbReference type="EMBL" id="CAE0709681.1"/>
    </source>
</evidence>
<evidence type="ECO:0000256" key="2">
    <source>
        <dbReference type="SAM" id="Phobius"/>
    </source>
</evidence>
<feature type="compositionally biased region" description="Basic residues" evidence="1">
    <location>
        <begin position="245"/>
        <end position="257"/>
    </location>
</feature>
<name>A0A6U9W108_9STRA</name>
<feature type="compositionally biased region" description="Polar residues" evidence="1">
    <location>
        <begin position="285"/>
        <end position="296"/>
    </location>
</feature>
<organism evidence="3">
    <name type="scientific">Pseudo-nitzschia australis</name>
    <dbReference type="NCBI Taxonomy" id="44445"/>
    <lineage>
        <taxon>Eukaryota</taxon>
        <taxon>Sar</taxon>
        <taxon>Stramenopiles</taxon>
        <taxon>Ochrophyta</taxon>
        <taxon>Bacillariophyta</taxon>
        <taxon>Bacillariophyceae</taxon>
        <taxon>Bacillariophycidae</taxon>
        <taxon>Bacillariales</taxon>
        <taxon>Bacillariaceae</taxon>
        <taxon>Pseudo-nitzschia</taxon>
    </lineage>
</organism>
<reference evidence="3" key="1">
    <citation type="submission" date="2021-01" db="EMBL/GenBank/DDBJ databases">
        <authorList>
            <person name="Corre E."/>
            <person name="Pelletier E."/>
            <person name="Niang G."/>
            <person name="Scheremetjew M."/>
            <person name="Finn R."/>
            <person name="Kale V."/>
            <person name="Holt S."/>
            <person name="Cochrane G."/>
            <person name="Meng A."/>
            <person name="Brown T."/>
            <person name="Cohen L."/>
        </authorList>
    </citation>
    <scope>NUCLEOTIDE SEQUENCE</scope>
    <source>
        <strain evidence="3">10249 10 AB</strain>
    </source>
</reference>
<feature type="region of interest" description="Disordered" evidence="1">
    <location>
        <begin position="270"/>
        <end position="304"/>
    </location>
</feature>
<sequence length="369" mass="40983">MIQNFKLFIIGVAYYSVAGVSAWIAPTKNLQYSTGRRQSRATATVFHQLQHQHKRRGLVSEHCYLCNRRGDTRLYNKLLQFLSPYDSKIPDELRDDIYKAEANTPAARDRGKRVAIYTTMAIFGIILASFNGFLTDMRDKETAINAATAATSIADPESPNSLYILEVNGFGWVASNPVFKFLFTNKIGGIITLLFGGGSGLMAEAEFDSQRLNAEKIYEELERRREQKLKKQTKKTGGGNGMSSSKKKRRSGKEKKRLAAISEVVMDDVTDTTSVVPSEETTPVDSSTNDEAATTTKEAEGNEKKGVFGKMKDLYEKADSMAASQALIMNKNLEEAGVVEKITDETGLKVIGREEAQKLEENKTTDEKK</sequence>
<dbReference type="AlphaFoldDB" id="A0A6U9W108"/>
<proteinExistence type="predicted"/>
<accession>A0A6U9W108</accession>
<feature type="region of interest" description="Disordered" evidence="1">
    <location>
        <begin position="225"/>
        <end position="257"/>
    </location>
</feature>
<keyword evidence="2" id="KW-1133">Transmembrane helix</keyword>
<dbReference type="EMBL" id="HBIX01003153">
    <property type="protein sequence ID" value="CAE0709681.1"/>
    <property type="molecule type" value="Transcribed_RNA"/>
</dbReference>
<gene>
    <name evidence="3" type="ORF">PAUS00366_LOCUS2401</name>
    <name evidence="4" type="ORF">PAUS00366_LOCUS2402</name>
</gene>
<feature type="compositionally biased region" description="Low complexity" evidence="1">
    <location>
        <begin position="271"/>
        <end position="284"/>
    </location>
</feature>
<feature type="transmembrane region" description="Helical" evidence="2">
    <location>
        <begin position="7"/>
        <end position="25"/>
    </location>
</feature>
<protein>
    <submittedName>
        <fullName evidence="3">Uncharacterized protein</fullName>
    </submittedName>
</protein>
<evidence type="ECO:0000313" key="4">
    <source>
        <dbReference type="EMBL" id="CAE0709682.1"/>
    </source>
</evidence>
<keyword evidence="2" id="KW-0472">Membrane</keyword>
<keyword evidence="2" id="KW-0812">Transmembrane</keyword>
<dbReference type="EMBL" id="HBIX01003154">
    <property type="protein sequence ID" value="CAE0709682.1"/>
    <property type="molecule type" value="Transcribed_RNA"/>
</dbReference>
<evidence type="ECO:0000256" key="1">
    <source>
        <dbReference type="SAM" id="MobiDB-lite"/>
    </source>
</evidence>
<feature type="transmembrane region" description="Helical" evidence="2">
    <location>
        <begin position="114"/>
        <end position="134"/>
    </location>
</feature>